<proteinExistence type="predicted"/>
<protein>
    <submittedName>
        <fullName evidence="2">Uncharacterized protein</fullName>
    </submittedName>
</protein>
<keyword evidence="1" id="KW-0732">Signal</keyword>
<evidence type="ECO:0000256" key="1">
    <source>
        <dbReference type="SAM" id="SignalP"/>
    </source>
</evidence>
<reference evidence="2 3" key="1">
    <citation type="submission" date="2020-02" db="EMBL/GenBank/DDBJ databases">
        <authorList>
            <person name="Ferguson B K."/>
        </authorList>
    </citation>
    <scope>NUCLEOTIDE SEQUENCE [LARGE SCALE GENOMIC DNA]</scope>
</reference>
<feature type="chain" id="PRO_5026233014" evidence="1">
    <location>
        <begin position="20"/>
        <end position="114"/>
    </location>
</feature>
<organism evidence="2 3">
    <name type="scientific">Nesidiocoris tenuis</name>
    <dbReference type="NCBI Taxonomy" id="355587"/>
    <lineage>
        <taxon>Eukaryota</taxon>
        <taxon>Metazoa</taxon>
        <taxon>Ecdysozoa</taxon>
        <taxon>Arthropoda</taxon>
        <taxon>Hexapoda</taxon>
        <taxon>Insecta</taxon>
        <taxon>Pterygota</taxon>
        <taxon>Neoptera</taxon>
        <taxon>Paraneoptera</taxon>
        <taxon>Hemiptera</taxon>
        <taxon>Heteroptera</taxon>
        <taxon>Panheteroptera</taxon>
        <taxon>Cimicomorpha</taxon>
        <taxon>Miridae</taxon>
        <taxon>Dicyphina</taxon>
        <taxon>Nesidiocoris</taxon>
    </lineage>
</organism>
<evidence type="ECO:0000313" key="2">
    <source>
        <dbReference type="EMBL" id="CAB0002137.1"/>
    </source>
</evidence>
<accession>A0A6H5GFF7</accession>
<name>A0A6H5GFF7_9HEMI</name>
<dbReference type="AlphaFoldDB" id="A0A6H5GFF7"/>
<gene>
    <name evidence="2" type="ORF">NTEN_LOCUS7924</name>
</gene>
<feature type="signal peptide" evidence="1">
    <location>
        <begin position="1"/>
        <end position="19"/>
    </location>
</feature>
<dbReference type="EMBL" id="CADCXU010011948">
    <property type="protein sequence ID" value="CAB0002137.1"/>
    <property type="molecule type" value="Genomic_DNA"/>
</dbReference>
<dbReference type="Proteomes" id="UP000479000">
    <property type="component" value="Unassembled WGS sequence"/>
</dbReference>
<evidence type="ECO:0000313" key="3">
    <source>
        <dbReference type="Proteomes" id="UP000479000"/>
    </source>
</evidence>
<dbReference type="OrthoDB" id="10492838at2759"/>
<sequence length="114" mass="13221">MRLTSAIIAMLAIVSPAIAELTFVDGTYRGLTVAIDPTVPKENCHMILANLETLKRRRFSRGARIPFASSAMLNAWMRFPTISEALRPKKLRFRLNCRQFSQFRRMRFQRRCES</sequence>
<keyword evidence="3" id="KW-1185">Reference proteome</keyword>